<dbReference type="Proteomes" id="UP001430953">
    <property type="component" value="Unassembled WGS sequence"/>
</dbReference>
<evidence type="ECO:0000313" key="3">
    <source>
        <dbReference type="Proteomes" id="UP001430953"/>
    </source>
</evidence>
<name>A0AAW2FVX7_9HYME</name>
<proteinExistence type="predicted"/>
<evidence type="ECO:0000313" key="2">
    <source>
        <dbReference type="EMBL" id="KAL0118342.1"/>
    </source>
</evidence>
<evidence type="ECO:0000256" key="1">
    <source>
        <dbReference type="SAM" id="MobiDB-lite"/>
    </source>
</evidence>
<feature type="compositionally biased region" description="Basic and acidic residues" evidence="1">
    <location>
        <begin position="46"/>
        <end position="65"/>
    </location>
</feature>
<dbReference type="EMBL" id="JADYXP020000008">
    <property type="protein sequence ID" value="KAL0118342.1"/>
    <property type="molecule type" value="Genomic_DNA"/>
</dbReference>
<sequence>MAIVAWSLPVETPSFPVVVARHLGPSRYFSDQQRQGQGDPSSPRSDIIHPKHSQEAESRSATRSRRQEQRYRANLCCHLSCSSLREDKTSSRAIAAWPFPVETPSFPVVVARHLGPSRYFGDQQRQGQGDPSSFRSDIIYPKCSQETESRSATRSRRQVQWYRANLCCHLFVFVIAGGRSIVKGNRRLAISCRDSELSGRRRSASRSFAILRRSTEARSK</sequence>
<comment type="caution">
    <text evidence="2">The sequence shown here is derived from an EMBL/GenBank/DDBJ whole genome shotgun (WGS) entry which is preliminary data.</text>
</comment>
<accession>A0AAW2FVX7</accession>
<reference evidence="2 3" key="1">
    <citation type="submission" date="2023-03" db="EMBL/GenBank/DDBJ databases">
        <title>High recombination rates correlate with genetic variation in Cardiocondyla obscurior ants.</title>
        <authorList>
            <person name="Errbii M."/>
        </authorList>
    </citation>
    <scope>NUCLEOTIDE SEQUENCE [LARGE SCALE GENOMIC DNA]</scope>
    <source>
        <strain evidence="2">Alpha-2009</strain>
        <tissue evidence="2">Whole body</tissue>
    </source>
</reference>
<feature type="compositionally biased region" description="Polar residues" evidence="1">
    <location>
        <begin position="29"/>
        <end position="44"/>
    </location>
</feature>
<keyword evidence="3" id="KW-1185">Reference proteome</keyword>
<gene>
    <name evidence="2" type="ORF">PUN28_009173</name>
</gene>
<organism evidence="2 3">
    <name type="scientific">Cardiocondyla obscurior</name>
    <dbReference type="NCBI Taxonomy" id="286306"/>
    <lineage>
        <taxon>Eukaryota</taxon>
        <taxon>Metazoa</taxon>
        <taxon>Ecdysozoa</taxon>
        <taxon>Arthropoda</taxon>
        <taxon>Hexapoda</taxon>
        <taxon>Insecta</taxon>
        <taxon>Pterygota</taxon>
        <taxon>Neoptera</taxon>
        <taxon>Endopterygota</taxon>
        <taxon>Hymenoptera</taxon>
        <taxon>Apocrita</taxon>
        <taxon>Aculeata</taxon>
        <taxon>Formicoidea</taxon>
        <taxon>Formicidae</taxon>
        <taxon>Myrmicinae</taxon>
        <taxon>Cardiocondyla</taxon>
    </lineage>
</organism>
<dbReference type="AlphaFoldDB" id="A0AAW2FVX7"/>
<feature type="region of interest" description="Disordered" evidence="1">
    <location>
        <begin position="28"/>
        <end position="65"/>
    </location>
</feature>
<protein>
    <submittedName>
        <fullName evidence="2">Uncharacterized protein</fullName>
    </submittedName>
</protein>